<feature type="transmembrane region" description="Helical" evidence="1">
    <location>
        <begin position="67"/>
        <end position="88"/>
    </location>
</feature>
<feature type="transmembrane region" description="Helical" evidence="1">
    <location>
        <begin position="179"/>
        <end position="197"/>
    </location>
</feature>
<dbReference type="AlphaFoldDB" id="A0A3B1DTY5"/>
<feature type="non-terminal residue" evidence="2">
    <location>
        <position position="391"/>
    </location>
</feature>
<gene>
    <name evidence="2" type="ORF">MNBD_PLANCTO03-66</name>
</gene>
<dbReference type="Gene3D" id="1.20.1250.20">
    <property type="entry name" value="MFS general substrate transporter like domains"/>
    <property type="match status" value="1"/>
</dbReference>
<feature type="transmembrane region" description="Helical" evidence="1">
    <location>
        <begin position="340"/>
        <end position="363"/>
    </location>
</feature>
<organism evidence="2">
    <name type="scientific">hydrothermal vent metagenome</name>
    <dbReference type="NCBI Taxonomy" id="652676"/>
    <lineage>
        <taxon>unclassified sequences</taxon>
        <taxon>metagenomes</taxon>
        <taxon>ecological metagenomes</taxon>
    </lineage>
</organism>
<feature type="transmembrane region" description="Helical" evidence="1">
    <location>
        <begin position="281"/>
        <end position="299"/>
    </location>
</feature>
<protein>
    <recommendedName>
        <fullName evidence="3">MFS transporter</fullName>
    </recommendedName>
</protein>
<name>A0A3B1DTY5_9ZZZZ</name>
<evidence type="ECO:0008006" key="3">
    <source>
        <dbReference type="Google" id="ProtNLM"/>
    </source>
</evidence>
<keyword evidence="1" id="KW-0812">Transmembrane</keyword>
<dbReference type="SUPFAM" id="SSF103473">
    <property type="entry name" value="MFS general substrate transporter"/>
    <property type="match status" value="1"/>
</dbReference>
<feature type="transmembrane region" description="Helical" evidence="1">
    <location>
        <begin position="35"/>
        <end position="55"/>
    </location>
</feature>
<evidence type="ECO:0000256" key="1">
    <source>
        <dbReference type="SAM" id="Phobius"/>
    </source>
</evidence>
<feature type="transmembrane region" description="Helical" evidence="1">
    <location>
        <begin position="226"/>
        <end position="245"/>
    </location>
</feature>
<keyword evidence="1" id="KW-0472">Membrane</keyword>
<reference evidence="2" key="1">
    <citation type="submission" date="2018-06" db="EMBL/GenBank/DDBJ databases">
        <authorList>
            <person name="Zhirakovskaya E."/>
        </authorList>
    </citation>
    <scope>NUCLEOTIDE SEQUENCE</scope>
</reference>
<proteinExistence type="predicted"/>
<dbReference type="EMBL" id="UOGK01000373">
    <property type="protein sequence ID" value="VAX40313.1"/>
    <property type="molecule type" value="Genomic_DNA"/>
</dbReference>
<feature type="transmembrane region" description="Helical" evidence="1">
    <location>
        <begin position="147"/>
        <end position="167"/>
    </location>
</feature>
<keyword evidence="1" id="KW-1133">Transmembrane helix</keyword>
<feature type="transmembrane region" description="Helical" evidence="1">
    <location>
        <begin position="108"/>
        <end position="135"/>
    </location>
</feature>
<accession>A0A3B1DTY5</accession>
<feature type="transmembrane region" description="Helical" evidence="1">
    <location>
        <begin position="305"/>
        <end position="328"/>
    </location>
</feature>
<dbReference type="InterPro" id="IPR036259">
    <property type="entry name" value="MFS_trans_sf"/>
</dbReference>
<sequence>MLPIYTAATFLAAALLFAIEPFAARQVLPTFGGSPAVWNTAVMFFQIGLLAGYIYAHLLTTRAPRRVQIGVHLVVLAAAAMLPIGLSAETLAASAGPMDSTGSVGVGQLLWLLTQSIGLPFFAVASAGPLLQRWFSTTGHRDAGDPYFLYAASNAGSFVGLLAYPFLLERLWSLPEQAFWWRVGFVVFAVLLVIAAIGSKQPPPPRPASAESPASSPRARWQQQSWWVFLAFVPSSLMLGVTQHISTDLAALPLLWVIPLGLYLLTFVIAFSRFGSRITRLAARLWPIALVAVVLAMLLEARQPILAIVGLHLFVLVAAGCLCHGRLSASRPGVERLTEFYLFLAIGGALGGVFNSLLAPAIFNDLHEYPIAIVLVCLALPAAAPAKSPRA</sequence>
<evidence type="ECO:0000313" key="2">
    <source>
        <dbReference type="EMBL" id="VAX40313.1"/>
    </source>
</evidence>
<feature type="transmembrane region" description="Helical" evidence="1">
    <location>
        <begin position="251"/>
        <end position="274"/>
    </location>
</feature>